<dbReference type="Gramene" id="TuG1812G0500000673.01.T02">
    <property type="protein sequence ID" value="TuG1812G0500000673.01.T02"/>
    <property type="gene ID" value="TuG1812G0500000673.01"/>
</dbReference>
<reference evidence="2" key="1">
    <citation type="journal article" date="2013" name="Nature">
        <title>Draft genome of the wheat A-genome progenitor Triticum urartu.</title>
        <authorList>
            <person name="Ling H.Q."/>
            <person name="Zhao S."/>
            <person name="Liu D."/>
            <person name="Wang J."/>
            <person name="Sun H."/>
            <person name="Zhang C."/>
            <person name="Fan H."/>
            <person name="Li D."/>
            <person name="Dong L."/>
            <person name="Tao Y."/>
            <person name="Gao C."/>
            <person name="Wu H."/>
            <person name="Li Y."/>
            <person name="Cui Y."/>
            <person name="Guo X."/>
            <person name="Zheng S."/>
            <person name="Wang B."/>
            <person name="Yu K."/>
            <person name="Liang Q."/>
            <person name="Yang W."/>
            <person name="Lou X."/>
            <person name="Chen J."/>
            <person name="Feng M."/>
            <person name="Jian J."/>
            <person name="Zhang X."/>
            <person name="Luo G."/>
            <person name="Jiang Y."/>
            <person name="Liu J."/>
            <person name="Wang Z."/>
            <person name="Sha Y."/>
            <person name="Zhang B."/>
            <person name="Wu H."/>
            <person name="Tang D."/>
            <person name="Shen Q."/>
            <person name="Xue P."/>
            <person name="Zou S."/>
            <person name="Wang X."/>
            <person name="Liu X."/>
            <person name="Wang F."/>
            <person name="Yang Y."/>
            <person name="An X."/>
            <person name="Dong Z."/>
            <person name="Zhang K."/>
            <person name="Zhang X."/>
            <person name="Luo M.C."/>
            <person name="Dvorak J."/>
            <person name="Tong Y."/>
            <person name="Wang J."/>
            <person name="Yang H."/>
            <person name="Li Z."/>
            <person name="Wang D."/>
            <person name="Zhang A."/>
            <person name="Wang J."/>
        </authorList>
    </citation>
    <scope>NUCLEOTIDE SEQUENCE</scope>
    <source>
        <strain evidence="2">cv. G1812</strain>
    </source>
</reference>
<dbReference type="AlphaFoldDB" id="A0A8R7UFG6"/>
<organism evidence="1 2">
    <name type="scientific">Triticum urartu</name>
    <name type="common">Red wild einkorn</name>
    <name type="synonym">Crithodium urartu</name>
    <dbReference type="NCBI Taxonomy" id="4572"/>
    <lineage>
        <taxon>Eukaryota</taxon>
        <taxon>Viridiplantae</taxon>
        <taxon>Streptophyta</taxon>
        <taxon>Embryophyta</taxon>
        <taxon>Tracheophyta</taxon>
        <taxon>Spermatophyta</taxon>
        <taxon>Magnoliopsida</taxon>
        <taxon>Liliopsida</taxon>
        <taxon>Poales</taxon>
        <taxon>Poaceae</taxon>
        <taxon>BOP clade</taxon>
        <taxon>Pooideae</taxon>
        <taxon>Triticodae</taxon>
        <taxon>Triticeae</taxon>
        <taxon>Triticinae</taxon>
        <taxon>Triticum</taxon>
    </lineage>
</organism>
<protein>
    <submittedName>
        <fullName evidence="1">Uncharacterized protein</fullName>
    </submittedName>
</protein>
<dbReference type="Proteomes" id="UP000015106">
    <property type="component" value="Chromosome 5"/>
</dbReference>
<dbReference type="EnsemblPlants" id="TuG1812G0500000673.01.T02">
    <property type="protein sequence ID" value="TuG1812G0500000673.01.T02"/>
    <property type="gene ID" value="TuG1812G0500000673.01"/>
</dbReference>
<reference evidence="1" key="2">
    <citation type="submission" date="2018-03" db="EMBL/GenBank/DDBJ databases">
        <title>The Triticum urartu genome reveals the dynamic nature of wheat genome evolution.</title>
        <authorList>
            <person name="Ling H."/>
            <person name="Ma B."/>
            <person name="Shi X."/>
            <person name="Liu H."/>
            <person name="Dong L."/>
            <person name="Sun H."/>
            <person name="Cao Y."/>
            <person name="Gao Q."/>
            <person name="Zheng S."/>
            <person name="Li Y."/>
            <person name="Yu Y."/>
            <person name="Du H."/>
            <person name="Qi M."/>
            <person name="Li Y."/>
            <person name="Yu H."/>
            <person name="Cui Y."/>
            <person name="Wang N."/>
            <person name="Chen C."/>
            <person name="Wu H."/>
            <person name="Zhao Y."/>
            <person name="Zhang J."/>
            <person name="Li Y."/>
            <person name="Zhou W."/>
            <person name="Zhang B."/>
            <person name="Hu W."/>
            <person name="Eijk M."/>
            <person name="Tang J."/>
            <person name="Witsenboer H."/>
            <person name="Zhao S."/>
            <person name="Li Z."/>
            <person name="Zhang A."/>
            <person name="Wang D."/>
            <person name="Liang C."/>
        </authorList>
    </citation>
    <scope>NUCLEOTIDE SEQUENCE [LARGE SCALE GENOMIC DNA]</scope>
    <source>
        <strain evidence="1">cv. G1812</strain>
    </source>
</reference>
<evidence type="ECO:0000313" key="2">
    <source>
        <dbReference type="Proteomes" id="UP000015106"/>
    </source>
</evidence>
<reference evidence="1" key="3">
    <citation type="submission" date="2022-06" db="UniProtKB">
        <authorList>
            <consortium name="EnsemblPlants"/>
        </authorList>
    </citation>
    <scope>IDENTIFICATION</scope>
</reference>
<name>A0A8R7UFG6_TRIUA</name>
<keyword evidence="2" id="KW-1185">Reference proteome</keyword>
<evidence type="ECO:0000313" key="1">
    <source>
        <dbReference type="EnsemblPlants" id="TuG1812G0500000673.01.T02"/>
    </source>
</evidence>
<sequence>MRREFARSLNFLFPVPLAPRLPITNASLASTQFSRRWTQRCTRAQTLTIHIVASSSVHIISGCWEHTIDSRSRRKSTSWLRRVSDHQHRSDQFQLPVLSRRPESMHAVTKQKRNMRLTSYNHKVVIYNFLKEY</sequence>
<proteinExistence type="predicted"/>
<accession>A0A8R7UFG6</accession>